<dbReference type="Gene3D" id="3.40.630.30">
    <property type="match status" value="1"/>
</dbReference>
<evidence type="ECO:0000256" key="6">
    <source>
        <dbReference type="ARBA" id="ARBA00022553"/>
    </source>
</evidence>
<evidence type="ECO:0000256" key="16">
    <source>
        <dbReference type="ARBA" id="ARBA00023242"/>
    </source>
</evidence>
<feature type="compositionally biased region" description="Polar residues" evidence="20">
    <location>
        <begin position="1245"/>
        <end position="1269"/>
    </location>
</feature>
<evidence type="ECO:0000259" key="24">
    <source>
        <dbReference type="PROSITE" id="PS52014"/>
    </source>
</evidence>
<evidence type="ECO:0000256" key="17">
    <source>
        <dbReference type="ARBA" id="ARBA00048017"/>
    </source>
</evidence>
<feature type="region of interest" description="Disordered" evidence="20">
    <location>
        <begin position="2074"/>
        <end position="2265"/>
    </location>
</feature>
<feature type="domain" description="MYST-type HAT" evidence="23">
    <location>
        <begin position="438"/>
        <end position="734"/>
    </location>
</feature>
<organism evidence="25 26">
    <name type="scientific">Anopheles minimus</name>
    <dbReference type="NCBI Taxonomy" id="112268"/>
    <lineage>
        <taxon>Eukaryota</taxon>
        <taxon>Metazoa</taxon>
        <taxon>Ecdysozoa</taxon>
        <taxon>Arthropoda</taxon>
        <taxon>Hexapoda</taxon>
        <taxon>Insecta</taxon>
        <taxon>Pterygota</taxon>
        <taxon>Neoptera</taxon>
        <taxon>Endopterygota</taxon>
        <taxon>Diptera</taxon>
        <taxon>Nematocera</taxon>
        <taxon>Culicoidea</taxon>
        <taxon>Culicidae</taxon>
        <taxon>Anophelinae</taxon>
        <taxon>Anopheles</taxon>
    </lineage>
</organism>
<feature type="compositionally biased region" description="Polar residues" evidence="20">
    <location>
        <begin position="1106"/>
        <end position="1116"/>
    </location>
</feature>
<dbReference type="GO" id="GO:0005634">
    <property type="term" value="C:nucleus"/>
    <property type="evidence" value="ECO:0007669"/>
    <property type="project" value="UniProtKB-SubCell"/>
</dbReference>
<dbReference type="STRING" id="112268.A0A182VZS5"/>
<dbReference type="EC" id="2.3.1.48" evidence="3"/>
<evidence type="ECO:0000256" key="11">
    <source>
        <dbReference type="ARBA" id="ARBA00022833"/>
    </source>
</evidence>
<dbReference type="InterPro" id="IPR016181">
    <property type="entry name" value="Acyl_CoA_acyltransferase"/>
</dbReference>
<dbReference type="InterPro" id="IPR040706">
    <property type="entry name" value="Zf-MYST"/>
</dbReference>
<feature type="region of interest" description="Disordered" evidence="20">
    <location>
        <begin position="2358"/>
        <end position="2469"/>
    </location>
</feature>
<feature type="compositionally biased region" description="Polar residues" evidence="20">
    <location>
        <begin position="2435"/>
        <end position="2455"/>
    </location>
</feature>
<evidence type="ECO:0000256" key="13">
    <source>
        <dbReference type="ARBA" id="ARBA00022853"/>
    </source>
</evidence>
<dbReference type="InterPro" id="IPR002717">
    <property type="entry name" value="HAT_MYST-type"/>
</dbReference>
<dbReference type="Pfam" id="PF01853">
    <property type="entry name" value="MOZ_SAS"/>
    <property type="match status" value="1"/>
</dbReference>
<dbReference type="InterPro" id="IPR005818">
    <property type="entry name" value="Histone_H1/H5_H15"/>
</dbReference>
<evidence type="ECO:0000256" key="4">
    <source>
        <dbReference type="ARBA" id="ARBA00022491"/>
    </source>
</evidence>
<keyword evidence="12" id="KW-0832">Ubl conjugation</keyword>
<dbReference type="PROSITE" id="PS50016">
    <property type="entry name" value="ZF_PHD_2"/>
    <property type="match status" value="1"/>
</dbReference>
<dbReference type="GO" id="GO:0006357">
    <property type="term" value="P:regulation of transcription by RNA polymerase II"/>
    <property type="evidence" value="ECO:0007669"/>
    <property type="project" value="TreeGrafter"/>
</dbReference>
<feature type="compositionally biased region" description="Low complexity" evidence="20">
    <location>
        <begin position="2164"/>
        <end position="2187"/>
    </location>
</feature>
<feature type="compositionally biased region" description="Low complexity" evidence="20">
    <location>
        <begin position="2387"/>
        <end position="2402"/>
    </location>
</feature>
<feature type="compositionally biased region" description="Polar residues" evidence="20">
    <location>
        <begin position="1186"/>
        <end position="1201"/>
    </location>
</feature>
<keyword evidence="16" id="KW-0539">Nucleus</keyword>
<feature type="compositionally biased region" description="Basic and acidic residues" evidence="20">
    <location>
        <begin position="1345"/>
        <end position="1359"/>
    </location>
</feature>
<dbReference type="FunFam" id="1.10.10.10:FF:000123">
    <property type="entry name" value="Histone acetyltransferase"/>
    <property type="match status" value="1"/>
</dbReference>
<proteinExistence type="inferred from homology"/>
<feature type="compositionally biased region" description="Pro residues" evidence="20">
    <location>
        <begin position="2500"/>
        <end position="2516"/>
    </location>
</feature>
<feature type="compositionally biased region" description="Basic and acidic residues" evidence="20">
    <location>
        <begin position="409"/>
        <end position="420"/>
    </location>
</feature>
<dbReference type="PROSITE" id="PS52014">
    <property type="entry name" value="SAMD1_WH"/>
    <property type="match status" value="1"/>
</dbReference>
<feature type="compositionally biased region" description="Polar residues" evidence="20">
    <location>
        <begin position="1380"/>
        <end position="1395"/>
    </location>
</feature>
<dbReference type="EnsemblMetazoa" id="AMIN003580-RA">
    <property type="protein sequence ID" value="AMIN003580-PA"/>
    <property type="gene ID" value="AMIN003580"/>
</dbReference>
<evidence type="ECO:0000256" key="3">
    <source>
        <dbReference type="ARBA" id="ARBA00013184"/>
    </source>
</evidence>
<feature type="compositionally biased region" description="Low complexity" evidence="20">
    <location>
        <begin position="2111"/>
        <end position="2128"/>
    </location>
</feature>
<feature type="compositionally biased region" description="Polar residues" evidence="20">
    <location>
        <begin position="421"/>
        <end position="430"/>
    </location>
</feature>
<evidence type="ECO:0000256" key="18">
    <source>
        <dbReference type="PIRSR" id="PIRSR602717-51"/>
    </source>
</evidence>
<accession>A0A182VZS5</accession>
<feature type="region of interest" description="Disordered" evidence="20">
    <location>
        <begin position="760"/>
        <end position="858"/>
    </location>
</feature>
<feature type="region of interest" description="Disordered" evidence="20">
    <location>
        <begin position="402"/>
        <end position="430"/>
    </location>
</feature>
<feature type="compositionally biased region" description="Polar residues" evidence="20">
    <location>
        <begin position="2256"/>
        <end position="2265"/>
    </location>
</feature>
<keyword evidence="10 19" id="KW-0863">Zinc-finger</keyword>
<dbReference type="PROSITE" id="PS51504">
    <property type="entry name" value="H15"/>
    <property type="match status" value="1"/>
</dbReference>
<feature type="compositionally biased region" description="Low complexity" evidence="20">
    <location>
        <begin position="1166"/>
        <end position="1185"/>
    </location>
</feature>
<reference evidence="26" key="1">
    <citation type="submission" date="2013-03" db="EMBL/GenBank/DDBJ databases">
        <title>The Genome Sequence of Anopheles minimus MINIMUS1.</title>
        <authorList>
            <consortium name="The Broad Institute Genomics Platform"/>
            <person name="Neafsey D.E."/>
            <person name="Walton C."/>
            <person name="Walker B."/>
            <person name="Young S.K."/>
            <person name="Zeng Q."/>
            <person name="Gargeya S."/>
            <person name="Fitzgerald M."/>
            <person name="Haas B."/>
            <person name="Abouelleil A."/>
            <person name="Allen A.W."/>
            <person name="Alvarado L."/>
            <person name="Arachchi H.M."/>
            <person name="Berlin A.M."/>
            <person name="Chapman S.B."/>
            <person name="Gainer-Dewar J."/>
            <person name="Goldberg J."/>
            <person name="Griggs A."/>
            <person name="Gujja S."/>
            <person name="Hansen M."/>
            <person name="Howarth C."/>
            <person name="Imamovic A."/>
            <person name="Ireland A."/>
            <person name="Larimer J."/>
            <person name="McCowan C."/>
            <person name="Murphy C."/>
            <person name="Pearson M."/>
            <person name="Poon T.W."/>
            <person name="Priest M."/>
            <person name="Roberts A."/>
            <person name="Saif S."/>
            <person name="Shea T."/>
            <person name="Sisk P."/>
            <person name="Sykes S."/>
            <person name="Wortman J."/>
            <person name="Nusbaum C."/>
            <person name="Birren B."/>
        </authorList>
    </citation>
    <scope>NUCLEOTIDE SEQUENCE [LARGE SCALE GENOMIC DNA]</scope>
    <source>
        <strain evidence="26">MINIMUS1</strain>
    </source>
</reference>
<dbReference type="FunFam" id="3.30.60.60:FF:000002">
    <property type="entry name" value="Histone acetyltransferase"/>
    <property type="match status" value="1"/>
</dbReference>
<feature type="compositionally biased region" description="Low complexity" evidence="20">
    <location>
        <begin position="1074"/>
        <end position="1097"/>
    </location>
</feature>
<keyword evidence="9" id="KW-0677">Repeat</keyword>
<dbReference type="PROSITE" id="PS51726">
    <property type="entry name" value="MYST_HAT"/>
    <property type="match status" value="1"/>
</dbReference>
<evidence type="ECO:0000256" key="20">
    <source>
        <dbReference type="SAM" id="MobiDB-lite"/>
    </source>
</evidence>
<feature type="domain" description="H15" evidence="22">
    <location>
        <begin position="90"/>
        <end position="162"/>
    </location>
</feature>
<dbReference type="PANTHER" id="PTHR10615">
    <property type="entry name" value="HISTONE ACETYLTRANSFERASE"/>
    <property type="match status" value="1"/>
</dbReference>
<dbReference type="GO" id="GO:0008270">
    <property type="term" value="F:zinc ion binding"/>
    <property type="evidence" value="ECO:0007669"/>
    <property type="project" value="UniProtKB-KW"/>
</dbReference>
<dbReference type="Gene3D" id="3.30.60.60">
    <property type="entry name" value="N-acetyl transferase-like"/>
    <property type="match status" value="1"/>
</dbReference>
<dbReference type="PANTHER" id="PTHR10615:SF217">
    <property type="entry name" value="HISTONE ACETYLTRANSFERASE"/>
    <property type="match status" value="1"/>
</dbReference>
<dbReference type="GO" id="GO:0003677">
    <property type="term" value="F:DNA binding"/>
    <property type="evidence" value="ECO:0007669"/>
    <property type="project" value="InterPro"/>
</dbReference>
<evidence type="ECO:0000259" key="21">
    <source>
        <dbReference type="PROSITE" id="PS50016"/>
    </source>
</evidence>
<feature type="compositionally biased region" description="Basic and acidic residues" evidence="20">
    <location>
        <begin position="2095"/>
        <end position="2107"/>
    </location>
</feature>
<evidence type="ECO:0000256" key="7">
    <source>
        <dbReference type="ARBA" id="ARBA00022679"/>
    </source>
</evidence>
<feature type="compositionally biased region" description="Low complexity" evidence="20">
    <location>
        <begin position="2135"/>
        <end position="2145"/>
    </location>
</feature>
<reference evidence="25" key="2">
    <citation type="submission" date="2020-05" db="UniProtKB">
        <authorList>
            <consortium name="EnsemblMetazoa"/>
        </authorList>
    </citation>
    <scope>IDENTIFICATION</scope>
    <source>
        <strain evidence="25">MINIMUS1</strain>
    </source>
</reference>
<dbReference type="Gene3D" id="3.30.40.10">
    <property type="entry name" value="Zinc/RING finger domain, C3HC4 (zinc finger)"/>
    <property type="match status" value="1"/>
</dbReference>
<feature type="compositionally biased region" description="Gly residues" evidence="20">
    <location>
        <begin position="2365"/>
        <end position="2382"/>
    </location>
</feature>
<evidence type="ECO:0000256" key="10">
    <source>
        <dbReference type="ARBA" id="ARBA00022771"/>
    </source>
</evidence>
<dbReference type="SUPFAM" id="SSF46785">
    <property type="entry name" value="Winged helix' DNA-binding domain"/>
    <property type="match status" value="1"/>
</dbReference>
<feature type="compositionally biased region" description="Low complexity" evidence="20">
    <location>
        <begin position="2325"/>
        <end position="2340"/>
    </location>
</feature>
<evidence type="ECO:0000256" key="5">
    <source>
        <dbReference type="ARBA" id="ARBA00022499"/>
    </source>
</evidence>
<feature type="domain" description="PHD-type" evidence="21">
    <location>
        <begin position="252"/>
        <end position="310"/>
    </location>
</feature>
<keyword evidence="11" id="KW-0862">Zinc</keyword>
<dbReference type="GO" id="GO:0003682">
    <property type="term" value="F:chromatin binding"/>
    <property type="evidence" value="ECO:0007669"/>
    <property type="project" value="TreeGrafter"/>
</dbReference>
<feature type="compositionally biased region" description="Low complexity" evidence="20">
    <location>
        <begin position="1882"/>
        <end position="1911"/>
    </location>
</feature>
<evidence type="ECO:0000256" key="14">
    <source>
        <dbReference type="ARBA" id="ARBA00022990"/>
    </source>
</evidence>
<feature type="compositionally biased region" description="Low complexity" evidence="20">
    <location>
        <begin position="2074"/>
        <end position="2087"/>
    </location>
</feature>
<feature type="region of interest" description="Disordered" evidence="20">
    <location>
        <begin position="311"/>
        <end position="355"/>
    </location>
</feature>
<dbReference type="GO" id="GO:0003712">
    <property type="term" value="F:transcription coregulator activity"/>
    <property type="evidence" value="ECO:0007669"/>
    <property type="project" value="TreeGrafter"/>
</dbReference>
<dbReference type="InterPro" id="IPR048589">
    <property type="entry name" value="SAMD1-like_WH"/>
</dbReference>
<feature type="active site" description="Proton donor/acceptor" evidence="18">
    <location>
        <position position="614"/>
    </location>
</feature>
<evidence type="ECO:0000256" key="19">
    <source>
        <dbReference type="PROSITE-ProRule" id="PRU00146"/>
    </source>
</evidence>
<evidence type="ECO:0000256" key="15">
    <source>
        <dbReference type="ARBA" id="ARBA00023159"/>
    </source>
</evidence>
<evidence type="ECO:0000259" key="22">
    <source>
        <dbReference type="PROSITE" id="PS51504"/>
    </source>
</evidence>
<keyword evidence="5" id="KW-1017">Isopeptide bond</keyword>
<dbReference type="FunFam" id="3.40.630.30:FF:000001">
    <property type="entry name" value="Histone acetyltransferase"/>
    <property type="match status" value="1"/>
</dbReference>
<evidence type="ECO:0000313" key="26">
    <source>
        <dbReference type="Proteomes" id="UP000075920"/>
    </source>
</evidence>
<dbReference type="Pfam" id="PF17772">
    <property type="entry name" value="zf-MYST"/>
    <property type="match status" value="1"/>
</dbReference>
<dbReference type="SUPFAM" id="SSF55729">
    <property type="entry name" value="Acyl-CoA N-acyltransferases (Nat)"/>
    <property type="match status" value="1"/>
</dbReference>
<feature type="compositionally biased region" description="Basic and acidic residues" evidence="20">
    <location>
        <begin position="1820"/>
        <end position="1831"/>
    </location>
</feature>
<dbReference type="GO" id="GO:0006334">
    <property type="term" value="P:nucleosome assembly"/>
    <property type="evidence" value="ECO:0007669"/>
    <property type="project" value="InterPro"/>
</dbReference>
<dbReference type="InterPro" id="IPR013083">
    <property type="entry name" value="Znf_RING/FYVE/PHD"/>
</dbReference>
<evidence type="ECO:0000256" key="1">
    <source>
        <dbReference type="ARBA" id="ARBA00004123"/>
    </source>
</evidence>
<feature type="compositionally biased region" description="Polar residues" evidence="20">
    <location>
        <begin position="1319"/>
        <end position="1344"/>
    </location>
</feature>
<evidence type="ECO:0000256" key="8">
    <source>
        <dbReference type="ARBA" id="ARBA00022723"/>
    </source>
</evidence>
<dbReference type="Proteomes" id="UP000075920">
    <property type="component" value="Unassembled WGS sequence"/>
</dbReference>
<evidence type="ECO:0000256" key="12">
    <source>
        <dbReference type="ARBA" id="ARBA00022843"/>
    </source>
</evidence>
<keyword evidence="8" id="KW-0479">Metal-binding</keyword>
<keyword evidence="13" id="KW-0156">Chromatin regulator</keyword>
<dbReference type="InterPro" id="IPR019787">
    <property type="entry name" value="Znf_PHD-finger"/>
</dbReference>
<keyword evidence="26" id="KW-1185">Reference proteome</keyword>
<feature type="compositionally biased region" description="Low complexity" evidence="20">
    <location>
        <begin position="1863"/>
        <end position="1873"/>
    </location>
</feature>
<protein>
    <recommendedName>
        <fullName evidence="3">histone acetyltransferase</fullName>
        <ecNumber evidence="3">2.3.1.48</ecNumber>
    </recommendedName>
</protein>
<keyword evidence="14" id="KW-0007">Acetylation</keyword>
<dbReference type="InterPro" id="IPR036388">
    <property type="entry name" value="WH-like_DNA-bd_sf"/>
</dbReference>
<dbReference type="Pfam" id="PF21524">
    <property type="entry name" value="SAMD1_WH"/>
    <property type="match status" value="1"/>
</dbReference>
<feature type="compositionally biased region" description="Polar residues" evidence="20">
    <location>
        <begin position="1441"/>
        <end position="1451"/>
    </location>
</feature>
<comment type="subcellular location">
    <subcellularLocation>
        <location evidence="1">Nucleus</location>
    </subcellularLocation>
</comment>
<dbReference type="InterPro" id="IPR050603">
    <property type="entry name" value="MYST_HAT"/>
</dbReference>
<feature type="compositionally biased region" description="Low complexity" evidence="20">
    <location>
        <begin position="1730"/>
        <end position="1750"/>
    </location>
</feature>
<comment type="similarity">
    <text evidence="2">Belongs to the MYST (SAS/MOZ) family.</text>
</comment>
<dbReference type="GO" id="GO:0010484">
    <property type="term" value="F:histone H3 acetyltransferase activity"/>
    <property type="evidence" value="ECO:0007669"/>
    <property type="project" value="TreeGrafter"/>
</dbReference>
<feature type="region of interest" description="Disordered" evidence="20">
    <location>
        <begin position="2555"/>
        <end position="2601"/>
    </location>
</feature>
<feature type="compositionally biased region" description="Polar residues" evidence="20">
    <location>
        <begin position="1283"/>
        <end position="1295"/>
    </location>
</feature>
<dbReference type="GO" id="GO:0000786">
    <property type="term" value="C:nucleosome"/>
    <property type="evidence" value="ECO:0007669"/>
    <property type="project" value="InterPro"/>
</dbReference>
<name>A0A182VZS5_9DIPT</name>
<feature type="region of interest" description="Disordered" evidence="20">
    <location>
        <begin position="1724"/>
        <end position="1758"/>
    </location>
</feature>
<feature type="region of interest" description="Disordered" evidence="20">
    <location>
        <begin position="2484"/>
        <end position="2540"/>
    </location>
</feature>
<dbReference type="InterPro" id="IPR036390">
    <property type="entry name" value="WH_DNA-bd_sf"/>
</dbReference>
<evidence type="ECO:0000259" key="23">
    <source>
        <dbReference type="PROSITE" id="PS51726"/>
    </source>
</evidence>
<dbReference type="GO" id="GO:0070776">
    <property type="term" value="C:MOZ/MORF histone acetyltransferase complex"/>
    <property type="evidence" value="ECO:0007669"/>
    <property type="project" value="TreeGrafter"/>
</dbReference>
<dbReference type="InterPro" id="IPR011011">
    <property type="entry name" value="Znf_FYVE_PHD"/>
</dbReference>
<feature type="domain" description="SAMD1-like winged helix (WH)" evidence="24">
    <location>
        <begin position="5"/>
        <end position="81"/>
    </location>
</feature>
<feature type="region of interest" description="Disordered" evidence="20">
    <location>
        <begin position="162"/>
        <end position="184"/>
    </location>
</feature>
<feature type="region of interest" description="Disordered" evidence="20">
    <location>
        <begin position="2290"/>
        <end position="2345"/>
    </location>
</feature>
<comment type="catalytic activity">
    <reaction evidence="17">
        <text>L-lysyl-[protein] + acetyl-CoA = N(6)-acetyl-L-lysyl-[protein] + CoA + H(+)</text>
        <dbReference type="Rhea" id="RHEA:45948"/>
        <dbReference type="Rhea" id="RHEA-COMP:9752"/>
        <dbReference type="Rhea" id="RHEA-COMP:10731"/>
        <dbReference type="ChEBI" id="CHEBI:15378"/>
        <dbReference type="ChEBI" id="CHEBI:29969"/>
        <dbReference type="ChEBI" id="CHEBI:57287"/>
        <dbReference type="ChEBI" id="CHEBI:57288"/>
        <dbReference type="ChEBI" id="CHEBI:61930"/>
        <dbReference type="EC" id="2.3.1.48"/>
    </reaction>
</comment>
<dbReference type="InterPro" id="IPR001965">
    <property type="entry name" value="Znf_PHD"/>
</dbReference>
<feature type="compositionally biased region" description="Basic and acidic residues" evidence="20">
    <location>
        <begin position="1220"/>
        <end position="1244"/>
    </location>
</feature>
<feature type="region of interest" description="Disordered" evidence="20">
    <location>
        <begin position="929"/>
        <end position="1411"/>
    </location>
</feature>
<evidence type="ECO:0000313" key="25">
    <source>
        <dbReference type="EnsemblMetazoa" id="AMIN003580-PA"/>
    </source>
</evidence>
<dbReference type="SUPFAM" id="SSF57903">
    <property type="entry name" value="FYVE/PHD zinc finger"/>
    <property type="match status" value="1"/>
</dbReference>
<dbReference type="VEuPathDB" id="VectorBase:AMIN003580"/>
<feature type="region of interest" description="Disordered" evidence="20">
    <location>
        <begin position="1819"/>
        <end position="1911"/>
    </location>
</feature>
<keyword evidence="15" id="KW-0010">Activator</keyword>
<keyword evidence="7" id="KW-0808">Transferase</keyword>
<dbReference type="SMART" id="SM00249">
    <property type="entry name" value="PHD"/>
    <property type="match status" value="2"/>
</dbReference>
<evidence type="ECO:0000256" key="9">
    <source>
        <dbReference type="ARBA" id="ARBA00022737"/>
    </source>
</evidence>
<feature type="compositionally biased region" description="Basic residues" evidence="20">
    <location>
        <begin position="167"/>
        <end position="180"/>
    </location>
</feature>
<sequence length="2771" mass="295763">MRENPNDVSPQVWKEWILEAIRRIRFQKQRPSIQRICQAIGSHHKFHEDIVAEKLEEAVEAGSVLKVYNKGLHSYKAPTSTQRRVVNVTNDSNLSRLVAKAVRDLGEFGGSSQKSIENYVQQTNNLHIAPDTDYKSVIRNAIRIALGEDTIMQEGRLYKPGPVFKPITKRKSTSPKKRGSKHLDRSADGSICVVCQEADGNASDDECEPFTSCSSCGAGLHDSCATGNGHSSRTVTLSRLLEKGNVWHCEECKVCDVCANQDDDEDSVKGVCLLDCWSCKKHFHLSCLNPPLSEMKKCKTAWRCSDCLNQSRDSDRKSSIMRPVTGEKKRKRLLTGDKDPKGSTEVISLPVPYKNPYDSTNEDAIEKQTLPEGVTQQDAELYKYVREQSTKIVVGVSKTASKYNNNNSERGRHFSPERPSHQTSNSILQQSPSKLMAAQDRCPAAIEFGKYEIETWYSSPFPQEYARLPKLFLCEFCLKYTKSKAVLQRHQDKCSWRNPPGTEIYRHDGVSVFEVDGNANKIYCQNLCLLAKLFLDHKTLYYDVEPFLFYVLTRYDRKGYHLVGYFSKEKHCQQKYNVSCIMTMPQYQRQGYGRFLIDFSYLLSREEGQPGTPEKPLSDLGRVSYYAYWKSTVLNYLHEYRLRSEGTDGENAGSRVPFSIQQISRETGMVIPDIVLALQLLSFIKYRKIDRGGGFKVYQPLICIDWRLVDKQHERMVRSRARLAIEKECLRWTPLFLSSTASFSELDNSNIPMDVIETGADIEPAANRTSPISPKPEEESDQEKEQNKASRNVTLRGDNAASQQSHVAVARRGESGRRKKRGRDPSPPTSDTNATRVSCEALASGTRNKSQALKVEENTDEDDTVVAALTSRSIATGTGGRKRGRMVQEKEPTKLGSANTFERLRKRRRLDSEEIGEDKTPAYNNLVKESSPLTGRVGGLRRKRLNMRLSDSEQEVDTERTRPVSESRTKPIKQSARDGDTINGGVFGRNSSVHNARDAQIDEAEQLTSPVVAGLAKRTGGTGMRNSKRLANSPANTAESEDQIEPVQPVEKAKPFRSASTAGTVRKKAHHTVPEAAPYALPSSSSSSSIAGSGSHSPAKKEPTAASVNAISTSSNKLRHKTSPTTGAGRSHKKRQGKKPNVPVADASEDYSSGEADDEMEEETRIAPATIAATISKKSPTKTTPLVATTAANNGTSTVSLKVSPRAARDHSVSPNGKAQKNDGSKSKTISERRVKEEHADSAHSRTAATGTSEPPSQTKPVNNDNNVETAAALAKPVESTGAGKSTSNSTQTTGKRTHHTEATNEEGASSSKVKEESNPQNNRLSAEGSSVISRSTGSGTSSVEHGKENVSNKAEQKEGVILQAPSSAPVTPEKKDTGRSVTNKESFTRTTSKASEPGKNDASKVMSQSSSVISEAPLVNGVEINEKISVITESKNCLTANDSSQAQPGVSDTGEPLKIAGSQGHGGNAAGACVTPEKKTVGTGTPTIVDGQSNGTQCSPKQKAIIDADNSTNRSSVDRASNSANNTASVLKINENYDKHHHNQQQQHHPEPLRNRPKVIVDSISSSGEAKAKEEPATDATKGTEVIRTRDDASVVATGKESNVKEPPAGGNDSGIIQQTSAIVPAGNNSAPAPTVHELAMHKKKFMKTMDNSNDAASQQQTTKPLPITNEKSDQSVIKQTDEVNNGKLASVTQTGMSNSASVPVSLAATTSDVACVPGMDIKKEKSPTKTTNAASSSTVSPVTTASSKGAKNESFKMVSSHSSIADKGSDSSVVSTATSCATAVVTSATSTQQQQSLAESVKRSMIDSNPVVAYGAEPKVESKRAKDKYTVGSNSSTNNSNIVAAPVSIPEEAAQSGGKTSRSNSSSSSASEQPQVGKRSGSTSSTSSSSGTSGTKGEHPSSSSSTAMTSVATVTAASKRSEASGIGAAGIANNIPASSAPSVGVAGNVHSGSMMMSAAGPGMGPTAGGGSTLMGMNNASSCRTDKHPSKHSMHDPKTTIDLNKMTSQFPGINQLPSYAPSQYWQLDPYYQSYNLTHLDTSSQKSPNKFHLDLATSMAYGSFPSNLYSSFPHQEQQYQQAHQPPASSTPAYQPKERNNVKSDRKGANSGSGSTIEQSSTSSSSSGGTKHGKSSSKSTSNTTATDDGSKFKGNNTPDVHHLSQHSSQQQQQQQQHQQQQQQQQQLLTGDPAASCHASVQQQTMHMMGNATGQKAGGFPGDTDLHGDGATGAQPDMKQQQGTPGPGGEHSIGVYTPESTTSNSVQSLHQYGQCDIDVSQLGLESPASIASDVTSQNSADAIRPPSVVSQHGGTIGGPYSDCSVHQQQQLQQQQQQQHQSQMHMAMHTHVPETSPQQMTIIANNSGGSGGGASGGGSGNGGSSRGKQHPSQQHLAQQQQQQQQIPHGGNSGTGGRSQRASTPKLALPGQAPPYPQSPTSYGSVIQHRMSNNHTPASLHSPHQRLGASPVSSCAVSSANNFYVQQQQQSGGVTHPGSHTPIPQAPTPAPTPTPTPTPQLEPQSCQGGPPGGAGQQLQQQGPQISCLSKLQQLTTNVDICNSPVTPPPSAHHAPHPHGGPPGGSGATGASSNPSAGGGSGAGGHMVAAQNVVRNISTPPVSIHSAQMSTINYHKYYTGNMNMPTIAQNAAAAAAVAGATRRNVAAASSAQIQHMAAAANRSSSVSPNVAISTNLMSPYGSLNGYRMTTAGQSPGTGGYIGNPAAGFIQNSAQLGPVQMGVMNMQSQYQDPSAIQRAQQNSMYSSYSAYLPPMRR</sequence>
<dbReference type="Gene3D" id="1.10.10.10">
    <property type="entry name" value="Winged helix-like DNA-binding domain superfamily/Winged helix DNA-binding domain"/>
    <property type="match status" value="1"/>
</dbReference>
<keyword evidence="6" id="KW-0597">Phosphoprotein</keyword>
<feature type="region of interest" description="Disordered" evidence="20">
    <location>
        <begin position="1441"/>
        <end position="1478"/>
    </location>
</feature>
<feature type="compositionally biased region" description="Polar residues" evidence="20">
    <location>
        <begin position="1029"/>
        <end position="1038"/>
    </location>
</feature>
<keyword evidence="4" id="KW-0678">Repressor</keyword>
<evidence type="ECO:0000256" key="2">
    <source>
        <dbReference type="ARBA" id="ARBA00010107"/>
    </source>
</evidence>
<feature type="compositionally biased region" description="Basic and acidic residues" evidence="20">
    <location>
        <begin position="957"/>
        <end position="980"/>
    </location>
</feature>